<reference evidence="1 2" key="1">
    <citation type="submission" date="2016-09" db="EMBL/GenBank/DDBJ databases">
        <title>Desulfuribacillus arsenicus sp. nov., an obligately anaerobic, dissimilatory arsenic- and antimonate-reducing bacterium isolated from anoxic sediments.</title>
        <authorList>
            <person name="Abin C.A."/>
            <person name="Hollibaugh J.T."/>
        </authorList>
    </citation>
    <scope>NUCLEOTIDE SEQUENCE [LARGE SCALE GENOMIC DNA]</scope>
    <source>
        <strain evidence="1 2">MLFW-2</strain>
    </source>
</reference>
<dbReference type="Proteomes" id="UP000095255">
    <property type="component" value="Unassembled WGS sequence"/>
</dbReference>
<proteinExistence type="predicted"/>
<comment type="caution">
    <text evidence="1">The sequence shown here is derived from an EMBL/GenBank/DDBJ whole genome shotgun (WGS) entry which is preliminary data.</text>
</comment>
<dbReference type="Pfam" id="PF25846">
    <property type="entry name" value="YmzB"/>
    <property type="match status" value="1"/>
</dbReference>
<dbReference type="AlphaFoldDB" id="A0A1E5L4T3"/>
<dbReference type="EMBL" id="MJAT01000033">
    <property type="protein sequence ID" value="OEH85120.1"/>
    <property type="molecule type" value="Genomic_DNA"/>
</dbReference>
<keyword evidence="2" id="KW-1185">Reference proteome</keyword>
<dbReference type="OrthoDB" id="2613420at2"/>
<dbReference type="RefSeq" id="WP_069702447.1">
    <property type="nucleotide sequence ID" value="NZ_MJAT01000033.1"/>
</dbReference>
<evidence type="ECO:0000313" key="2">
    <source>
        <dbReference type="Proteomes" id="UP000095255"/>
    </source>
</evidence>
<organism evidence="1 2">
    <name type="scientific">Desulfuribacillus stibiiarsenatis</name>
    <dbReference type="NCBI Taxonomy" id="1390249"/>
    <lineage>
        <taxon>Bacteria</taxon>
        <taxon>Bacillati</taxon>
        <taxon>Bacillota</taxon>
        <taxon>Desulfuribacillia</taxon>
        <taxon>Desulfuribacillales</taxon>
        <taxon>Desulfuribacillaceae</taxon>
        <taxon>Desulfuribacillus</taxon>
    </lineage>
</organism>
<name>A0A1E5L4T3_9FIRM</name>
<accession>A0A1E5L4T3</accession>
<dbReference type="InterPro" id="IPR058926">
    <property type="entry name" value="YmzB-like"/>
</dbReference>
<sequence>MNQVVSDITKWLEQNTGSTLIIQKRESKIGTHETMDIDKVRFELERISTRTIERPDPDYYLANQEVILHGKGKIITDKGEIDIPQDVYEVPVYKGIKATIAEKNLTIEMEKANYSIIVH</sequence>
<evidence type="ECO:0000313" key="1">
    <source>
        <dbReference type="EMBL" id="OEH85120.1"/>
    </source>
</evidence>
<gene>
    <name evidence="1" type="ORF">BHU72_05780</name>
</gene>
<protein>
    <submittedName>
        <fullName evidence="1">Uncharacterized protein</fullName>
    </submittedName>
</protein>